<dbReference type="KEGG" id="sbat:G4Z16_21175"/>
<dbReference type="EMBL" id="CP048882">
    <property type="protein sequence ID" value="QPP10879.1"/>
    <property type="molecule type" value="Genomic_DNA"/>
</dbReference>
<organism evidence="2 3">
    <name type="scientific">Streptomyces bathyalis</name>
    <dbReference type="NCBI Taxonomy" id="2710756"/>
    <lineage>
        <taxon>Bacteria</taxon>
        <taxon>Bacillati</taxon>
        <taxon>Actinomycetota</taxon>
        <taxon>Actinomycetes</taxon>
        <taxon>Kitasatosporales</taxon>
        <taxon>Streptomycetaceae</taxon>
        <taxon>Streptomyces</taxon>
    </lineage>
</organism>
<protein>
    <submittedName>
        <fullName evidence="2">Uncharacterized protein</fullName>
    </submittedName>
</protein>
<reference evidence="3" key="1">
    <citation type="submission" date="2020-02" db="EMBL/GenBank/DDBJ databases">
        <title>Streptomyces sp. ASO4wet.</title>
        <authorList>
            <person name="Risdian C."/>
            <person name="Landwehr W."/>
            <person name="Schupp P."/>
            <person name="Wink J."/>
        </authorList>
    </citation>
    <scope>NUCLEOTIDE SEQUENCE [LARGE SCALE GENOMIC DNA]</scope>
    <source>
        <strain evidence="3">ASO4wet</strain>
    </source>
</reference>
<dbReference type="Proteomes" id="UP000595046">
    <property type="component" value="Chromosome"/>
</dbReference>
<sequence>MTGPRVRKGWAALAEVLAWWAALTGLWMVLITTVDPVESAVGATLALPAAVCARAARRAARQEVLSG</sequence>
<keyword evidence="1" id="KW-1133">Transmembrane helix</keyword>
<feature type="transmembrane region" description="Helical" evidence="1">
    <location>
        <begin position="12"/>
        <end position="31"/>
    </location>
</feature>
<keyword evidence="1" id="KW-0472">Membrane</keyword>
<gene>
    <name evidence="2" type="ORF">G4Z16_21175</name>
</gene>
<keyword evidence="1" id="KW-0812">Transmembrane</keyword>
<dbReference type="AlphaFoldDB" id="A0A7T1TDH1"/>
<evidence type="ECO:0000313" key="3">
    <source>
        <dbReference type="Proteomes" id="UP000595046"/>
    </source>
</evidence>
<name>A0A7T1TDH1_9ACTN</name>
<accession>A0A7T1TDH1</accession>
<evidence type="ECO:0000313" key="2">
    <source>
        <dbReference type="EMBL" id="QPP10879.1"/>
    </source>
</evidence>
<evidence type="ECO:0000256" key="1">
    <source>
        <dbReference type="SAM" id="Phobius"/>
    </source>
</evidence>
<keyword evidence="3" id="KW-1185">Reference proteome</keyword>
<proteinExistence type="predicted"/>